<dbReference type="InterPro" id="IPR027443">
    <property type="entry name" value="IPNS-like_sf"/>
</dbReference>
<reference evidence="7 8" key="1">
    <citation type="submission" date="2018-06" db="EMBL/GenBank/DDBJ databases">
        <title>WGS assembly of Brassica rapa FPsc.</title>
        <authorList>
            <person name="Bowman J."/>
            <person name="Kohchi T."/>
            <person name="Yamato K."/>
            <person name="Jenkins J."/>
            <person name="Shu S."/>
            <person name="Ishizaki K."/>
            <person name="Yamaoka S."/>
            <person name="Nishihama R."/>
            <person name="Nakamura Y."/>
            <person name="Berger F."/>
            <person name="Adam C."/>
            <person name="Aki S."/>
            <person name="Althoff F."/>
            <person name="Araki T."/>
            <person name="Arteaga-Vazquez M."/>
            <person name="Balasubrmanian S."/>
            <person name="Bauer D."/>
            <person name="Boehm C."/>
            <person name="Briginshaw L."/>
            <person name="Caballero-Perez J."/>
            <person name="Catarino B."/>
            <person name="Chen F."/>
            <person name="Chiyoda S."/>
            <person name="Chovatia M."/>
            <person name="Davies K."/>
            <person name="Delmans M."/>
            <person name="Demura T."/>
            <person name="Dierschke T."/>
            <person name="Dolan L."/>
            <person name="Dorantes-Acosta A."/>
            <person name="Eklund D."/>
            <person name="Florent S."/>
            <person name="Flores-Sandoval E."/>
            <person name="Fujiyama A."/>
            <person name="Fukuzawa H."/>
            <person name="Galik B."/>
            <person name="Grimanelli D."/>
            <person name="Grimwood J."/>
            <person name="Grossniklaus U."/>
            <person name="Hamada T."/>
            <person name="Haseloff J."/>
            <person name="Hetherington A."/>
            <person name="Higo A."/>
            <person name="Hirakawa Y."/>
            <person name="Hundley H."/>
            <person name="Ikeda Y."/>
            <person name="Inoue K."/>
            <person name="Inoue S."/>
            <person name="Ishida S."/>
            <person name="Jia Q."/>
            <person name="Kakita M."/>
            <person name="Kanazawa T."/>
            <person name="Kawai Y."/>
            <person name="Kawashima T."/>
            <person name="Kennedy M."/>
            <person name="Kinose K."/>
            <person name="Kinoshita T."/>
            <person name="Kohara Y."/>
            <person name="Koide E."/>
            <person name="Komatsu K."/>
            <person name="Kopischke S."/>
            <person name="Kubo M."/>
            <person name="Kyozuka J."/>
            <person name="Lagercrantz U."/>
            <person name="Lin S."/>
            <person name="Lindquist E."/>
            <person name="Lipzen A."/>
            <person name="Lu C."/>
            <person name="Luna E."/>
            <person name="Martienssen R."/>
            <person name="Minamino N."/>
            <person name="Mizutani M."/>
            <person name="Mizutani M."/>
            <person name="Mochizuki N."/>
            <person name="Monte I."/>
            <person name="Mosher R."/>
            <person name="Nagasaki H."/>
            <person name="Nakagami H."/>
            <person name="Naramoto S."/>
            <person name="Nishitani K."/>
            <person name="Ohtani M."/>
            <person name="Okamoto T."/>
            <person name="Okumura M."/>
            <person name="Phillips J."/>
            <person name="Pollak B."/>
            <person name="Reinders A."/>
            <person name="Roevekamp M."/>
            <person name="Sano R."/>
            <person name="Sawa S."/>
            <person name="Schmid M."/>
            <person name="Shirakawa M."/>
            <person name="Solano R."/>
            <person name="Spunde A."/>
            <person name="Suetsugu N."/>
            <person name="Sugano S."/>
            <person name="Sugiyama A."/>
            <person name="Sun R."/>
            <person name="Suzuki Y."/>
            <person name="Takenaka M."/>
            <person name="Takezawa D."/>
            <person name="Tomogane H."/>
            <person name="Tsuzuki M."/>
            <person name="Ueda T."/>
            <person name="Umeda M."/>
            <person name="Ward J."/>
            <person name="Watanabe Y."/>
            <person name="Yazaki K."/>
            <person name="Yokoyama R."/>
            <person name="Yoshitake Y."/>
            <person name="Yotsui I."/>
            <person name="Zachgo S."/>
            <person name="Schmutz J."/>
        </authorList>
    </citation>
    <scope>NUCLEOTIDE SEQUENCE [LARGE SCALE GENOMIC DNA]</scope>
    <source>
        <strain evidence="8">cv. B-3</strain>
    </source>
</reference>
<evidence type="ECO:0000256" key="2">
    <source>
        <dbReference type="ARBA" id="ARBA00008056"/>
    </source>
</evidence>
<dbReference type="Pfam" id="PF03171">
    <property type="entry name" value="2OG-FeII_Oxy"/>
    <property type="match status" value="2"/>
</dbReference>
<dbReference type="Pfam" id="PF14226">
    <property type="entry name" value="DIOX_N"/>
    <property type="match status" value="1"/>
</dbReference>
<dbReference type="InterPro" id="IPR026992">
    <property type="entry name" value="DIOX_N"/>
</dbReference>
<dbReference type="GO" id="GO:0051213">
    <property type="term" value="F:dioxygenase activity"/>
    <property type="evidence" value="ECO:0007669"/>
    <property type="project" value="UniProtKB-ARBA"/>
</dbReference>
<evidence type="ECO:0000256" key="5">
    <source>
        <dbReference type="ARBA" id="ARBA00023004"/>
    </source>
</evidence>
<dbReference type="Gene3D" id="2.60.120.330">
    <property type="entry name" value="B-lactam Antibiotic, Isopenicillin N Synthase, Chain"/>
    <property type="match status" value="2"/>
</dbReference>
<evidence type="ECO:0000313" key="8">
    <source>
        <dbReference type="Proteomes" id="UP000264353"/>
    </source>
</evidence>
<evidence type="ECO:0000313" key="7">
    <source>
        <dbReference type="EMBL" id="RID68960.1"/>
    </source>
</evidence>
<sequence length="549" mass="61838">MVIKTSIEFDPYTERKAFDETKEGVKGLVDAKIAEVPRIFHVLQASLTEKKPSVSVSDLEIPIIDFASVHVDTASREAVVEKVKYAAEKWGFFQVINHGVPLKVLEEIQDGVRRFHEEDPEVKKEYFTRDNANKKFVYNSNFDLYSSSPSVNWRDTFTCYLAPDPPSPEELPVTCRDAVFEYSKHVMSLGGLLCELFSEALGLESEILKSKGCLKGLSMLCHYYPPCPQPDLTLGVSKHSDNSFLTVLLQDNIGGLQILHQDSWVDVAPLPGALVINVGDFLQLITNDKFIEDGGRRFHEEDPEVKKRYFSRDFNKKKFVYNSNFDLYSASPSVNWRDAFSCYMAPDPPPPEDLPVACRDAMMEYTKHVMNLGDLLFELLSEALGLKSETLKNMDCLKSLLMICNYYPPCPQPDLTMGISQHSDNSFLTILLQDNIGGLQILHQDSWVDVSPIPGALVINMGDFLQLITNDKFVSANHRVPANREGPRVSIASFFSSSALPNSTVYGPMKELVTEENPPKYKDITIKEYTEGYFEKGLDGTSYLSNIRI</sequence>
<protein>
    <recommendedName>
        <fullName evidence="6">Fe2OG dioxygenase domain-containing protein</fullName>
    </recommendedName>
</protein>
<dbReference type="PROSITE" id="PS51471">
    <property type="entry name" value="FE2OG_OXY"/>
    <property type="match status" value="2"/>
</dbReference>
<feature type="domain" description="Fe2OG dioxygenase" evidence="6">
    <location>
        <begin position="215"/>
        <end position="329"/>
    </location>
</feature>
<accession>A0A397ZZZ9</accession>
<dbReference type="AlphaFoldDB" id="A0A397ZZZ9"/>
<feature type="domain" description="Fe2OG dioxygenase" evidence="6">
    <location>
        <begin position="398"/>
        <end position="497"/>
    </location>
</feature>
<dbReference type="Proteomes" id="UP000264353">
    <property type="component" value="Chromosome A3"/>
</dbReference>
<dbReference type="EMBL" id="CM010630">
    <property type="protein sequence ID" value="RID68960.1"/>
    <property type="molecule type" value="Genomic_DNA"/>
</dbReference>
<evidence type="ECO:0000259" key="6">
    <source>
        <dbReference type="PROSITE" id="PS51471"/>
    </source>
</evidence>
<dbReference type="PANTHER" id="PTHR10209">
    <property type="entry name" value="OXIDOREDUCTASE, 2OG-FE II OXYGENASE FAMILY PROTEIN"/>
    <property type="match status" value="1"/>
</dbReference>
<organism evidence="7 8">
    <name type="scientific">Brassica campestris</name>
    <name type="common">Field mustard</name>
    <dbReference type="NCBI Taxonomy" id="3711"/>
    <lineage>
        <taxon>Eukaryota</taxon>
        <taxon>Viridiplantae</taxon>
        <taxon>Streptophyta</taxon>
        <taxon>Embryophyta</taxon>
        <taxon>Tracheophyta</taxon>
        <taxon>Spermatophyta</taxon>
        <taxon>Magnoliopsida</taxon>
        <taxon>eudicotyledons</taxon>
        <taxon>Gunneridae</taxon>
        <taxon>Pentapetalae</taxon>
        <taxon>rosids</taxon>
        <taxon>malvids</taxon>
        <taxon>Brassicales</taxon>
        <taxon>Brassicaceae</taxon>
        <taxon>Brassiceae</taxon>
        <taxon>Brassica</taxon>
    </lineage>
</organism>
<dbReference type="SUPFAM" id="SSF51197">
    <property type="entry name" value="Clavaminate synthase-like"/>
    <property type="match status" value="2"/>
</dbReference>
<comment type="cofactor">
    <cofactor evidence="1">
        <name>Fe cation</name>
        <dbReference type="ChEBI" id="CHEBI:24875"/>
    </cofactor>
</comment>
<keyword evidence="5" id="KW-0408">Iron</keyword>
<evidence type="ECO:0000256" key="4">
    <source>
        <dbReference type="ARBA" id="ARBA00023002"/>
    </source>
</evidence>
<dbReference type="PANTHER" id="PTHR10209:SF714">
    <property type="entry name" value="1-AMINOCYCLOPROPANE-1-CARBOXYLATE OXIDASE HOMOLOG 11-RELATED"/>
    <property type="match status" value="1"/>
</dbReference>
<gene>
    <name evidence="7" type="ORF">BRARA_C01086</name>
</gene>
<proteinExistence type="inferred from homology"/>
<keyword evidence="4" id="KW-0560">Oxidoreductase</keyword>
<name>A0A397ZZZ9_BRACM</name>
<comment type="similarity">
    <text evidence="2">Belongs to the iron/ascorbate-dependent oxidoreductase family.</text>
</comment>
<keyword evidence="3" id="KW-0479">Metal-binding</keyword>
<dbReference type="FunFam" id="2.60.120.330:FF:000005">
    <property type="entry name" value="1-aminocyclopropane-1-carboxylate oxidase homolog 1"/>
    <property type="match status" value="2"/>
</dbReference>
<dbReference type="GO" id="GO:0046872">
    <property type="term" value="F:metal ion binding"/>
    <property type="evidence" value="ECO:0007669"/>
    <property type="project" value="UniProtKB-KW"/>
</dbReference>
<evidence type="ECO:0000256" key="3">
    <source>
        <dbReference type="ARBA" id="ARBA00022723"/>
    </source>
</evidence>
<dbReference type="InterPro" id="IPR005123">
    <property type="entry name" value="Oxoglu/Fe-dep_dioxygenase_dom"/>
</dbReference>
<dbReference type="InterPro" id="IPR044861">
    <property type="entry name" value="IPNS-like_FE2OG_OXY"/>
</dbReference>
<evidence type="ECO:0000256" key="1">
    <source>
        <dbReference type="ARBA" id="ARBA00001962"/>
    </source>
</evidence>